<evidence type="ECO:0000256" key="1">
    <source>
        <dbReference type="ARBA" id="ARBA00022842"/>
    </source>
</evidence>
<dbReference type="CDD" id="cd09873">
    <property type="entry name" value="PIN_Pae0151-like"/>
    <property type="match status" value="1"/>
</dbReference>
<protein>
    <submittedName>
        <fullName evidence="2">Exonuclease VapC9</fullName>
    </submittedName>
</protein>
<dbReference type="KEGG" id="step:IC006_2464"/>
<keyword evidence="2" id="KW-0378">Hydrolase</keyword>
<dbReference type="InterPro" id="IPR029060">
    <property type="entry name" value="PIN-like_dom_sf"/>
</dbReference>
<dbReference type="AlphaFoldDB" id="A0A510DY66"/>
<sequence length="132" mass="15038">MSYVFDSSSIYVLLNRGEIGLLGGNYTSLLAKFELGNMVWKEVFLHKRISKEEGAILTSFVSKVLSNMNLEDVDCKEVEEIAVDYGITFYDASYTWLTKTLNLPLVTEDVKLKKAIEEKKKLKVLSVDEFIQ</sequence>
<name>A0A510DY66_9CREN</name>
<reference evidence="2 3" key="1">
    <citation type="journal article" date="2020" name="Int. J. Syst. Evol. Microbiol.">
        <title>Sulfuracidifex tepidarius gen. nov., sp. nov. and transfer of Sulfolobus metallicus Huber and Stetter 1992 to the genus Sulfuracidifex as Sulfuracidifex metallicus comb. nov.</title>
        <authorList>
            <person name="Itoh T."/>
            <person name="Miura T."/>
            <person name="Sakai H.D."/>
            <person name="Kato S."/>
            <person name="Ohkuma M."/>
            <person name="Takashina T."/>
        </authorList>
    </citation>
    <scope>NUCLEOTIDE SEQUENCE [LARGE SCALE GENOMIC DNA]</scope>
    <source>
        <strain evidence="2 3">IC-006</strain>
    </source>
</reference>
<dbReference type="OrthoDB" id="168412at2157"/>
<keyword evidence="3" id="KW-1185">Reference proteome</keyword>
<dbReference type="RefSeq" id="WP_054846124.1">
    <property type="nucleotide sequence ID" value="NZ_AP018929.1"/>
</dbReference>
<keyword evidence="2" id="KW-0269">Exonuclease</keyword>
<dbReference type="Proteomes" id="UP000322983">
    <property type="component" value="Chromosome"/>
</dbReference>
<evidence type="ECO:0000313" key="2">
    <source>
        <dbReference type="EMBL" id="BBG25129.1"/>
    </source>
</evidence>
<dbReference type="Gene3D" id="3.40.50.1010">
    <property type="entry name" value="5'-nuclease"/>
    <property type="match status" value="1"/>
</dbReference>
<dbReference type="InterPro" id="IPR051619">
    <property type="entry name" value="TypeII_TA_RNase_PINc/VapC"/>
</dbReference>
<dbReference type="PANTHER" id="PTHR35901:SF1">
    <property type="entry name" value="EXONUCLEASE VAPC9"/>
    <property type="match status" value="1"/>
</dbReference>
<dbReference type="InterPro" id="IPR044153">
    <property type="entry name" value="PIN_Pae0151-like"/>
</dbReference>
<dbReference type="PANTHER" id="PTHR35901">
    <property type="entry name" value="RIBONUCLEASE VAPC3"/>
    <property type="match status" value="1"/>
</dbReference>
<keyword evidence="1" id="KW-0460">Magnesium</keyword>
<accession>A0A510DY66</accession>
<dbReference type="SUPFAM" id="SSF88723">
    <property type="entry name" value="PIN domain-like"/>
    <property type="match status" value="1"/>
</dbReference>
<proteinExistence type="predicted"/>
<gene>
    <name evidence="2" type="ORF">IC006_2464</name>
</gene>
<dbReference type="EMBL" id="AP018929">
    <property type="protein sequence ID" value="BBG25129.1"/>
    <property type="molecule type" value="Genomic_DNA"/>
</dbReference>
<evidence type="ECO:0000313" key="3">
    <source>
        <dbReference type="Proteomes" id="UP000322983"/>
    </source>
</evidence>
<organism evidence="2 3">
    <name type="scientific">Sulfuracidifex tepidarius</name>
    <dbReference type="NCBI Taxonomy" id="1294262"/>
    <lineage>
        <taxon>Archaea</taxon>
        <taxon>Thermoproteota</taxon>
        <taxon>Thermoprotei</taxon>
        <taxon>Sulfolobales</taxon>
        <taxon>Sulfolobaceae</taxon>
        <taxon>Sulfuracidifex</taxon>
    </lineage>
</organism>
<dbReference type="GO" id="GO:0004527">
    <property type="term" value="F:exonuclease activity"/>
    <property type="evidence" value="ECO:0007669"/>
    <property type="project" value="UniProtKB-KW"/>
</dbReference>
<dbReference type="GeneID" id="41716173"/>
<dbReference type="STRING" id="1294262.GCA_001316085_01922"/>
<keyword evidence="2" id="KW-0540">Nuclease</keyword>